<evidence type="ECO:0000313" key="9">
    <source>
        <dbReference type="EMBL" id="HDN84320.1"/>
    </source>
</evidence>
<accession>A0A7V0MYG4</accession>
<sequence length="491" mass="56349">MDKEQYKIAVNKERQIGKVDPNIYGHFIEHLGRCIYGGIYEEGSFLSDERGFRKDVLEAVKNIKCSLLRWPGGNFASNYHWEDGIGPKDKRPVRFDLAWAKEETNRFGTDEFIEYCREVGAEPYICVNIGTGSLDEAIHWLEYCNSSGNTYYAKLRRENGHPEPYRVKYWGVGNENYGEWQVGYRSAKEYAKVLREYAKFMKIVDPTIKIIAVGADNPDWDLEVIKTAGKYIDYISNHQYLGSDDYYETVASVYWLEKRLKILSQVIDIAQPLVKEEEKIKIALDEWNIWYRGIPENGNEENYALKDGLFAAGVFIILHKLCQSVTMANLAQLVNVLGAIYTEKHGLYLTPIYRAFELFTNHSGDIVLDTFVQSERYDIEGEGGIAKVKFKLHNIPYLDASATLDKNENRLYLAVINYHKEKEIDCPIVLNGFSPSAEAKIYELNGPDVMAINDFENPERVKIKTAIIRNAGSKFTYSFPPHSCTVVEFQI</sequence>
<dbReference type="SUPFAM" id="SSF51011">
    <property type="entry name" value="Glycosyl hydrolase domain"/>
    <property type="match status" value="1"/>
</dbReference>
<dbReference type="Pfam" id="PF22848">
    <property type="entry name" value="ASD1_dom"/>
    <property type="match status" value="1"/>
</dbReference>
<evidence type="ECO:0000256" key="4">
    <source>
        <dbReference type="ARBA" id="ARBA00012670"/>
    </source>
</evidence>
<keyword evidence="6" id="KW-0119">Carbohydrate metabolism</keyword>
<evidence type="ECO:0000256" key="6">
    <source>
        <dbReference type="ARBA" id="ARBA00023277"/>
    </source>
</evidence>
<dbReference type="AlphaFoldDB" id="A0A7V0MYG4"/>
<keyword evidence="7" id="KW-0326">Glycosidase</keyword>
<evidence type="ECO:0000256" key="5">
    <source>
        <dbReference type="ARBA" id="ARBA00022801"/>
    </source>
</evidence>
<comment type="similarity">
    <text evidence="2">Belongs to the glycosyl hydrolase 51 family.</text>
</comment>
<reference evidence="9" key="1">
    <citation type="journal article" date="2020" name="mSystems">
        <title>Genome- and Community-Level Interaction Insights into Carbon Utilization and Element Cycling Functions of Hydrothermarchaeota in Hydrothermal Sediment.</title>
        <authorList>
            <person name="Zhou Z."/>
            <person name="Liu Y."/>
            <person name="Xu W."/>
            <person name="Pan J."/>
            <person name="Luo Z.H."/>
            <person name="Li M."/>
        </authorList>
    </citation>
    <scope>NUCLEOTIDE SEQUENCE [LARGE SCALE GENOMIC DNA]</scope>
    <source>
        <strain evidence="9">HyVt-219</strain>
    </source>
</reference>
<dbReference type="PANTHER" id="PTHR43576:SF3">
    <property type="entry name" value="ALPHA-L-ARABINOFURANOSIDASE C"/>
    <property type="match status" value="1"/>
</dbReference>
<dbReference type="InterPro" id="IPR013780">
    <property type="entry name" value="Glyco_hydro_b"/>
</dbReference>
<dbReference type="PANTHER" id="PTHR43576">
    <property type="entry name" value="ALPHA-L-ARABINOFURANOSIDASE C-RELATED"/>
    <property type="match status" value="1"/>
</dbReference>
<dbReference type="InterPro" id="IPR055235">
    <property type="entry name" value="ASD1_cat"/>
</dbReference>
<dbReference type="GO" id="GO:0000272">
    <property type="term" value="P:polysaccharide catabolic process"/>
    <property type="evidence" value="ECO:0007669"/>
    <property type="project" value="TreeGrafter"/>
</dbReference>
<dbReference type="Proteomes" id="UP000885660">
    <property type="component" value="Unassembled WGS sequence"/>
</dbReference>
<name>A0A7V0MYG4_UNCAE</name>
<comment type="subunit">
    <text evidence="3">Homohexamer; trimer of dimers.</text>
</comment>
<dbReference type="InterPro" id="IPR017853">
    <property type="entry name" value="GH"/>
</dbReference>
<dbReference type="SMART" id="SM00813">
    <property type="entry name" value="Alpha-L-AF_C"/>
    <property type="match status" value="1"/>
</dbReference>
<proteinExistence type="inferred from homology"/>
<dbReference type="EMBL" id="DRBC01000060">
    <property type="protein sequence ID" value="HDN84320.1"/>
    <property type="molecule type" value="Genomic_DNA"/>
</dbReference>
<feature type="domain" description="Alpha-L-arabinofuranosidase C-terminal" evidence="8">
    <location>
        <begin position="285"/>
        <end position="483"/>
    </location>
</feature>
<comment type="caution">
    <text evidence="9">The sequence shown here is derived from an EMBL/GenBank/DDBJ whole genome shotgun (WGS) entry which is preliminary data.</text>
</comment>
<dbReference type="GO" id="GO:0046556">
    <property type="term" value="F:alpha-L-arabinofuranosidase activity"/>
    <property type="evidence" value="ECO:0007669"/>
    <property type="project" value="UniProtKB-EC"/>
</dbReference>
<dbReference type="Gene3D" id="2.60.40.1180">
    <property type="entry name" value="Golgi alpha-mannosidase II"/>
    <property type="match status" value="1"/>
</dbReference>
<organism evidence="9">
    <name type="scientific">Aerophobetes bacterium</name>
    <dbReference type="NCBI Taxonomy" id="2030807"/>
    <lineage>
        <taxon>Bacteria</taxon>
        <taxon>Candidatus Aerophobota</taxon>
    </lineage>
</organism>
<keyword evidence="5" id="KW-0378">Hydrolase</keyword>
<evidence type="ECO:0000256" key="3">
    <source>
        <dbReference type="ARBA" id="ARBA00011165"/>
    </source>
</evidence>
<evidence type="ECO:0000259" key="8">
    <source>
        <dbReference type="SMART" id="SM00813"/>
    </source>
</evidence>
<evidence type="ECO:0000256" key="1">
    <source>
        <dbReference type="ARBA" id="ARBA00001462"/>
    </source>
</evidence>
<dbReference type="SUPFAM" id="SSF51445">
    <property type="entry name" value="(Trans)glycosidases"/>
    <property type="match status" value="1"/>
</dbReference>
<dbReference type="EC" id="3.2.1.55" evidence="4"/>
<dbReference type="Gene3D" id="3.20.20.80">
    <property type="entry name" value="Glycosidases"/>
    <property type="match status" value="1"/>
</dbReference>
<evidence type="ECO:0000256" key="7">
    <source>
        <dbReference type="ARBA" id="ARBA00023295"/>
    </source>
</evidence>
<evidence type="ECO:0000256" key="2">
    <source>
        <dbReference type="ARBA" id="ARBA00007186"/>
    </source>
</evidence>
<comment type="catalytic activity">
    <reaction evidence="1">
        <text>Hydrolysis of terminal non-reducing alpha-L-arabinofuranoside residues in alpha-L-arabinosides.</text>
        <dbReference type="EC" id="3.2.1.55"/>
    </reaction>
</comment>
<dbReference type="InterPro" id="IPR010720">
    <property type="entry name" value="Alpha-L-AF_C"/>
</dbReference>
<dbReference type="GO" id="GO:0046373">
    <property type="term" value="P:L-arabinose metabolic process"/>
    <property type="evidence" value="ECO:0007669"/>
    <property type="project" value="InterPro"/>
</dbReference>
<gene>
    <name evidence="9" type="ORF">ENG47_01010</name>
</gene>
<dbReference type="Pfam" id="PF06964">
    <property type="entry name" value="Alpha-L-AF_C"/>
    <property type="match status" value="1"/>
</dbReference>
<protein>
    <recommendedName>
        <fullName evidence="4">non-reducing end alpha-L-arabinofuranosidase</fullName>
        <ecNumber evidence="4">3.2.1.55</ecNumber>
    </recommendedName>
</protein>